<accession>A0AA48RIR0</accession>
<evidence type="ECO:0000313" key="4">
    <source>
        <dbReference type="Proteomes" id="UP001189619"/>
    </source>
</evidence>
<protein>
    <submittedName>
        <fullName evidence="3">Serpin family protein</fullName>
    </submittedName>
</protein>
<dbReference type="InterPro" id="IPR042185">
    <property type="entry name" value="Serpin_sf_2"/>
</dbReference>
<feature type="domain" description="Serpin" evidence="2">
    <location>
        <begin position="80"/>
        <end position="435"/>
    </location>
</feature>
<dbReference type="Gene3D" id="3.30.497.10">
    <property type="entry name" value="Antithrombin, subunit I, domain 2"/>
    <property type="match status" value="1"/>
</dbReference>
<dbReference type="Pfam" id="PF00079">
    <property type="entry name" value="Serpin"/>
    <property type="match status" value="1"/>
</dbReference>
<organism evidence="3 4">
    <name type="scientific">Brevibacillus aydinogluensis</name>
    <dbReference type="NCBI Taxonomy" id="927786"/>
    <lineage>
        <taxon>Bacteria</taxon>
        <taxon>Bacillati</taxon>
        <taxon>Bacillota</taxon>
        <taxon>Bacilli</taxon>
        <taxon>Bacillales</taxon>
        <taxon>Paenibacillaceae</taxon>
        <taxon>Brevibacillus</taxon>
    </lineage>
</organism>
<dbReference type="InterPro" id="IPR000215">
    <property type="entry name" value="Serpin_fam"/>
</dbReference>
<dbReference type="RefSeq" id="WP_304414712.1">
    <property type="nucleotide sequence ID" value="NZ_OY569118.1"/>
</dbReference>
<keyword evidence="4" id="KW-1185">Reference proteome</keyword>
<evidence type="ECO:0000256" key="1">
    <source>
        <dbReference type="RuleBase" id="RU000411"/>
    </source>
</evidence>
<dbReference type="Proteomes" id="UP001189619">
    <property type="component" value="Chromosome"/>
</dbReference>
<dbReference type="SMART" id="SM00093">
    <property type="entry name" value="SERPIN"/>
    <property type="match status" value="1"/>
</dbReference>
<dbReference type="CDD" id="cd19589">
    <property type="entry name" value="serpin_tengpin-like"/>
    <property type="match status" value="1"/>
</dbReference>
<evidence type="ECO:0000313" key="3">
    <source>
        <dbReference type="EMBL" id="CAJ1004029.1"/>
    </source>
</evidence>
<name>A0AA48RIR0_9BACL</name>
<proteinExistence type="inferred from homology"/>
<dbReference type="GO" id="GO:0005615">
    <property type="term" value="C:extracellular space"/>
    <property type="evidence" value="ECO:0007669"/>
    <property type="project" value="InterPro"/>
</dbReference>
<dbReference type="KEGG" id="bayd:BSPP4475_17100"/>
<dbReference type="InterPro" id="IPR023795">
    <property type="entry name" value="Serpin_CS"/>
</dbReference>
<sequence>MKKRKPAWYKWAALTACVALLVGISLLVPKPGSEQPRTGAILDVVYPKAYAFDDHDTWSEVREQNPVADDFIEAVNEFAYKTSPHILNNGGKNVNYSPLSLYFALSLAASGAKNETQAQLLHVLGVSDPAFLLEQSGNLYRTLYRDNDIGKLKIANSIWMNQEHDGNPVQFKHDFVKHAAEHFYASSHIVDFAKEEAGKAMAAWISANTNGTLSPRLETSPDQILSILNTVYFYDEWVDQFDKEKTAVDVFHLADGHDVHVEFMNQTFGTGSYAKGKGFTRAGLGLKNGGQMVFILPDRGVSPYELLSSPEQMRKTFEEGEDSYGQIIWKIPKFSFQSNLDLANVLKKLDVISAFTPRADFSGITEYTAFFSRVLQGTHIAIDENGVEASAYTLIAYAGSRPPESRAEMILDRPFIYGITAPNGSLLFVGICENPAE</sequence>
<dbReference type="InterPro" id="IPR042178">
    <property type="entry name" value="Serpin_sf_1"/>
</dbReference>
<dbReference type="PANTHER" id="PTHR11461:SF211">
    <property type="entry name" value="GH10112P-RELATED"/>
    <property type="match status" value="1"/>
</dbReference>
<dbReference type="PANTHER" id="PTHR11461">
    <property type="entry name" value="SERINE PROTEASE INHIBITOR, SERPIN"/>
    <property type="match status" value="1"/>
</dbReference>
<evidence type="ECO:0000259" key="2">
    <source>
        <dbReference type="SMART" id="SM00093"/>
    </source>
</evidence>
<dbReference type="InterPro" id="IPR036186">
    <property type="entry name" value="Serpin_sf"/>
</dbReference>
<dbReference type="PROSITE" id="PS00284">
    <property type="entry name" value="SERPIN"/>
    <property type="match status" value="1"/>
</dbReference>
<gene>
    <name evidence="3" type="ORF">BSPP4475_17100</name>
</gene>
<dbReference type="SUPFAM" id="SSF56574">
    <property type="entry name" value="Serpins"/>
    <property type="match status" value="1"/>
</dbReference>
<dbReference type="AlphaFoldDB" id="A0AA48RIR0"/>
<comment type="similarity">
    <text evidence="1">Belongs to the serpin family.</text>
</comment>
<dbReference type="EMBL" id="OY569118">
    <property type="protein sequence ID" value="CAJ1004029.1"/>
    <property type="molecule type" value="Genomic_DNA"/>
</dbReference>
<dbReference type="GO" id="GO:0004867">
    <property type="term" value="F:serine-type endopeptidase inhibitor activity"/>
    <property type="evidence" value="ECO:0007669"/>
    <property type="project" value="InterPro"/>
</dbReference>
<dbReference type="InterPro" id="IPR023796">
    <property type="entry name" value="Serpin_dom"/>
</dbReference>
<reference evidence="3" key="1">
    <citation type="submission" date="2023-07" db="EMBL/GenBank/DDBJ databases">
        <authorList>
            <person name="Ivanov I."/>
            <person name="Teneva D."/>
            <person name="Stoikov I."/>
        </authorList>
    </citation>
    <scope>NUCLEOTIDE SEQUENCE</scope>
    <source>
        <strain evidence="3">4475</strain>
    </source>
</reference>
<dbReference type="Gene3D" id="2.30.39.10">
    <property type="entry name" value="Alpha-1-antitrypsin, domain 1"/>
    <property type="match status" value="1"/>
</dbReference>